<gene>
    <name evidence="1" type="ORF">B296_00011815</name>
</gene>
<evidence type="ECO:0000313" key="2">
    <source>
        <dbReference type="Proteomes" id="UP000287651"/>
    </source>
</evidence>
<dbReference type="AlphaFoldDB" id="A0A427ACL0"/>
<reference evidence="1 2" key="1">
    <citation type="journal article" date="2014" name="Agronomy (Basel)">
        <title>A Draft Genome Sequence for Ensete ventricosum, the Drought-Tolerant Tree Against Hunger.</title>
        <authorList>
            <person name="Harrison J."/>
            <person name="Moore K.A."/>
            <person name="Paszkiewicz K."/>
            <person name="Jones T."/>
            <person name="Grant M."/>
            <person name="Ambacheew D."/>
            <person name="Muzemil S."/>
            <person name="Studholme D.J."/>
        </authorList>
    </citation>
    <scope>NUCLEOTIDE SEQUENCE [LARGE SCALE GENOMIC DNA]</scope>
</reference>
<dbReference type="EMBL" id="AMZH03002925">
    <property type="protein sequence ID" value="RRT73950.1"/>
    <property type="molecule type" value="Genomic_DNA"/>
</dbReference>
<dbReference type="PANTHER" id="PTHR34946">
    <property type="entry name" value="OS03G0310200 PROTEIN"/>
    <property type="match status" value="1"/>
</dbReference>
<dbReference type="PANTHER" id="PTHR34946:SF2">
    <property type="entry name" value="OS04G0386300 PROTEIN"/>
    <property type="match status" value="1"/>
</dbReference>
<proteinExistence type="predicted"/>
<comment type="caution">
    <text evidence="1">The sequence shown here is derived from an EMBL/GenBank/DDBJ whole genome shotgun (WGS) entry which is preliminary data.</text>
</comment>
<dbReference type="Proteomes" id="UP000287651">
    <property type="component" value="Unassembled WGS sequence"/>
</dbReference>
<evidence type="ECO:0000313" key="1">
    <source>
        <dbReference type="EMBL" id="RRT73950.1"/>
    </source>
</evidence>
<organism evidence="1 2">
    <name type="scientific">Ensete ventricosum</name>
    <name type="common">Abyssinian banana</name>
    <name type="synonym">Musa ensete</name>
    <dbReference type="NCBI Taxonomy" id="4639"/>
    <lineage>
        <taxon>Eukaryota</taxon>
        <taxon>Viridiplantae</taxon>
        <taxon>Streptophyta</taxon>
        <taxon>Embryophyta</taxon>
        <taxon>Tracheophyta</taxon>
        <taxon>Spermatophyta</taxon>
        <taxon>Magnoliopsida</taxon>
        <taxon>Liliopsida</taxon>
        <taxon>Zingiberales</taxon>
        <taxon>Musaceae</taxon>
        <taxon>Ensete</taxon>
    </lineage>
</organism>
<dbReference type="GO" id="GO:0005634">
    <property type="term" value="C:nucleus"/>
    <property type="evidence" value="ECO:0007669"/>
    <property type="project" value="TreeGrafter"/>
</dbReference>
<sequence>MSLVGTDPSDHPLLDLNLSMSVGTQRSHFEESNSYAKNLQLLKQQTAEQIQLTAVEKAYAERIRELTRKEIDSARKEFAQARLVWEQAREEVDKVERMKEIATRNMNPSCLEFTCHSCHQRFRP</sequence>
<dbReference type="GO" id="GO:0009630">
    <property type="term" value="P:gravitropism"/>
    <property type="evidence" value="ECO:0007669"/>
    <property type="project" value="TreeGrafter"/>
</dbReference>
<accession>A0A427ACL0</accession>
<protein>
    <submittedName>
        <fullName evidence="1">Uncharacterized protein</fullName>
    </submittedName>
</protein>
<name>A0A427ACL0_ENSVE</name>